<dbReference type="RefSeq" id="WP_223982533.1">
    <property type="nucleotide sequence ID" value="NZ_CAJZAG010000002.1"/>
</dbReference>
<gene>
    <name evidence="1" type="ORF">LMG32289_00912</name>
</gene>
<keyword evidence="2" id="KW-1185">Reference proteome</keyword>
<evidence type="ECO:0000313" key="2">
    <source>
        <dbReference type="Proteomes" id="UP000706525"/>
    </source>
</evidence>
<dbReference type="EMBL" id="CAJZAG010000002">
    <property type="protein sequence ID" value="CAG9166043.1"/>
    <property type="molecule type" value="Genomic_DNA"/>
</dbReference>
<reference evidence="1 2" key="1">
    <citation type="submission" date="2021-08" db="EMBL/GenBank/DDBJ databases">
        <authorList>
            <person name="Peeters C."/>
        </authorList>
    </citation>
    <scope>NUCLEOTIDE SEQUENCE [LARGE SCALE GENOMIC DNA]</scope>
    <source>
        <strain evidence="1 2">LMG 32289</strain>
    </source>
</reference>
<dbReference type="Proteomes" id="UP000706525">
    <property type="component" value="Unassembled WGS sequence"/>
</dbReference>
<sequence>MTDRRWITMSLREADRFKVIQATAEGLLPQWRAAERLNLTTRQIRRLVERWRMDGPMGLLSRQRGQLGHHQLPRLLEARNRH</sequence>
<dbReference type="SUPFAM" id="SSF46689">
    <property type="entry name" value="Homeodomain-like"/>
    <property type="match status" value="1"/>
</dbReference>
<evidence type="ECO:0008006" key="3">
    <source>
        <dbReference type="Google" id="ProtNLM"/>
    </source>
</evidence>
<proteinExistence type="predicted"/>
<protein>
    <recommendedName>
        <fullName evidence="3">Helix-turn-helix domain-containing protein</fullName>
    </recommendedName>
</protein>
<dbReference type="Pfam" id="PF13384">
    <property type="entry name" value="HTH_23"/>
    <property type="match status" value="1"/>
</dbReference>
<organism evidence="1 2">
    <name type="scientific">Cupriavidus pampae</name>
    <dbReference type="NCBI Taxonomy" id="659251"/>
    <lineage>
        <taxon>Bacteria</taxon>
        <taxon>Pseudomonadati</taxon>
        <taxon>Pseudomonadota</taxon>
        <taxon>Betaproteobacteria</taxon>
        <taxon>Burkholderiales</taxon>
        <taxon>Burkholderiaceae</taxon>
        <taxon>Cupriavidus</taxon>
    </lineage>
</organism>
<dbReference type="InterPro" id="IPR009057">
    <property type="entry name" value="Homeodomain-like_sf"/>
</dbReference>
<comment type="caution">
    <text evidence="1">The sequence shown here is derived from an EMBL/GenBank/DDBJ whole genome shotgun (WGS) entry which is preliminary data.</text>
</comment>
<evidence type="ECO:0000313" key="1">
    <source>
        <dbReference type="EMBL" id="CAG9166043.1"/>
    </source>
</evidence>
<name>A0ABM8WFE0_9BURK</name>
<accession>A0ABM8WFE0</accession>